<organism evidence="2 3">
    <name type="scientific">Thiohalocapsa marina</name>
    <dbReference type="NCBI Taxonomy" id="424902"/>
    <lineage>
        <taxon>Bacteria</taxon>
        <taxon>Pseudomonadati</taxon>
        <taxon>Pseudomonadota</taxon>
        <taxon>Gammaproteobacteria</taxon>
        <taxon>Chromatiales</taxon>
        <taxon>Chromatiaceae</taxon>
        <taxon>Thiohalocapsa</taxon>
    </lineage>
</organism>
<name>A0A5M8FU62_9GAMM</name>
<keyword evidence="1" id="KW-1133">Transmembrane helix</keyword>
<keyword evidence="1" id="KW-0472">Membrane</keyword>
<feature type="transmembrane region" description="Helical" evidence="1">
    <location>
        <begin position="262"/>
        <end position="285"/>
    </location>
</feature>
<dbReference type="Proteomes" id="UP000322981">
    <property type="component" value="Unassembled WGS sequence"/>
</dbReference>
<evidence type="ECO:0000313" key="2">
    <source>
        <dbReference type="EMBL" id="KAA6187340.1"/>
    </source>
</evidence>
<comment type="caution">
    <text evidence="2">The sequence shown here is derived from an EMBL/GenBank/DDBJ whole genome shotgun (WGS) entry which is preliminary data.</text>
</comment>
<feature type="transmembrane region" description="Helical" evidence="1">
    <location>
        <begin position="306"/>
        <end position="329"/>
    </location>
</feature>
<evidence type="ECO:0000313" key="3">
    <source>
        <dbReference type="Proteomes" id="UP000322981"/>
    </source>
</evidence>
<keyword evidence="1" id="KW-0812">Transmembrane</keyword>
<sequence length="330" mass="34584">MRIVEVIAPARHAKEVIGMGRFYGAVDTWWGPPSEDQRQCVRMLVPDAARQPLMDALQSLLESEHSARVVVSSVDATLPRQKSTEAEAQKQKQEAVSATREELYSEIAQGARLDWNYVLLASLSTVVAAIGLAADDVAVVIGAMVIAPLLGPIIAFAFAASLGDRSLAGRALVTSLVGLGLALLLSLCFGLIWPVNLSSHEVLARTDVSLANVALALASGAAAVLSLTSGLPTALVGVMVAVALLPPTSVLGMLLGGGRWELAVGAALLLAVNVVCVLLAAKIVFLGKGVRPRTWLERAKVRQSMALYIGLWVTLLALLIGAILLRGALP</sequence>
<protein>
    <submittedName>
        <fullName evidence="2">TIGR00341 family protein</fullName>
    </submittedName>
</protein>
<keyword evidence="3" id="KW-1185">Reference proteome</keyword>
<feature type="transmembrane region" description="Helical" evidence="1">
    <location>
        <begin position="208"/>
        <end position="227"/>
    </location>
</feature>
<dbReference type="RefSeq" id="WP_150089928.1">
    <property type="nucleotide sequence ID" value="NZ_JBFUOH010000095.1"/>
</dbReference>
<feature type="transmembrane region" description="Helical" evidence="1">
    <location>
        <begin position="140"/>
        <end position="160"/>
    </location>
</feature>
<dbReference type="NCBIfam" id="TIGR00341">
    <property type="entry name" value="TIGR00341 family protein"/>
    <property type="match status" value="1"/>
</dbReference>
<feature type="transmembrane region" description="Helical" evidence="1">
    <location>
        <begin position="234"/>
        <end position="256"/>
    </location>
</feature>
<dbReference type="Pfam" id="PF04087">
    <property type="entry name" value="DUF389"/>
    <property type="match status" value="1"/>
</dbReference>
<dbReference type="OrthoDB" id="9790659at2"/>
<dbReference type="PANTHER" id="PTHR20992:SF9">
    <property type="entry name" value="AT15442P-RELATED"/>
    <property type="match status" value="1"/>
</dbReference>
<feature type="transmembrane region" description="Helical" evidence="1">
    <location>
        <begin position="172"/>
        <end position="196"/>
    </location>
</feature>
<accession>A0A5M8FU62</accession>
<dbReference type="EMBL" id="VWXX01000002">
    <property type="protein sequence ID" value="KAA6187340.1"/>
    <property type="molecule type" value="Genomic_DNA"/>
</dbReference>
<gene>
    <name evidence="2" type="ORF">F2Q65_02115</name>
</gene>
<dbReference type="AlphaFoldDB" id="A0A5M8FU62"/>
<feature type="transmembrane region" description="Helical" evidence="1">
    <location>
        <begin position="115"/>
        <end position="134"/>
    </location>
</feature>
<evidence type="ECO:0000256" key="1">
    <source>
        <dbReference type="SAM" id="Phobius"/>
    </source>
</evidence>
<dbReference type="PANTHER" id="PTHR20992">
    <property type="entry name" value="AT15442P-RELATED"/>
    <property type="match status" value="1"/>
</dbReference>
<dbReference type="InterPro" id="IPR005240">
    <property type="entry name" value="DUF389"/>
</dbReference>
<reference evidence="2 3" key="1">
    <citation type="submission" date="2019-09" db="EMBL/GenBank/DDBJ databases">
        <title>Whole-genome sequence of the purple sulfur bacterium Thiohalocapsa marina DSM 19078.</title>
        <authorList>
            <person name="Kyndt J.A."/>
            <person name="Meyer T.E."/>
        </authorList>
    </citation>
    <scope>NUCLEOTIDE SEQUENCE [LARGE SCALE GENOMIC DNA]</scope>
    <source>
        <strain evidence="2 3">DSM 19078</strain>
    </source>
</reference>
<proteinExistence type="predicted"/>